<evidence type="ECO:0000313" key="4">
    <source>
        <dbReference type="Proteomes" id="UP000756346"/>
    </source>
</evidence>
<evidence type="ECO:0000313" key="3">
    <source>
        <dbReference type="EMBL" id="KAH7033078.1"/>
    </source>
</evidence>
<gene>
    <name evidence="3" type="ORF">B0I36DRAFT_320735</name>
</gene>
<dbReference type="EMBL" id="JAGTJQ010000004">
    <property type="protein sequence ID" value="KAH7033078.1"/>
    <property type="molecule type" value="Genomic_DNA"/>
</dbReference>
<evidence type="ECO:0000259" key="2">
    <source>
        <dbReference type="Pfam" id="PF06722"/>
    </source>
</evidence>
<dbReference type="InterPro" id="IPR010610">
    <property type="entry name" value="EryCIII-like_C"/>
</dbReference>
<reference evidence="3" key="1">
    <citation type="journal article" date="2021" name="Nat. Commun.">
        <title>Genetic determinants of endophytism in the Arabidopsis root mycobiome.</title>
        <authorList>
            <person name="Mesny F."/>
            <person name="Miyauchi S."/>
            <person name="Thiergart T."/>
            <person name="Pickel B."/>
            <person name="Atanasova L."/>
            <person name="Karlsson M."/>
            <person name="Huettel B."/>
            <person name="Barry K.W."/>
            <person name="Haridas S."/>
            <person name="Chen C."/>
            <person name="Bauer D."/>
            <person name="Andreopoulos W."/>
            <person name="Pangilinan J."/>
            <person name="LaButti K."/>
            <person name="Riley R."/>
            <person name="Lipzen A."/>
            <person name="Clum A."/>
            <person name="Drula E."/>
            <person name="Henrissat B."/>
            <person name="Kohler A."/>
            <person name="Grigoriev I.V."/>
            <person name="Martin F.M."/>
            <person name="Hacquard S."/>
        </authorList>
    </citation>
    <scope>NUCLEOTIDE SEQUENCE</scope>
    <source>
        <strain evidence="3">MPI-CAGE-CH-0230</strain>
    </source>
</reference>
<dbReference type="SUPFAM" id="SSF53756">
    <property type="entry name" value="UDP-Glycosyltransferase/glycogen phosphorylase"/>
    <property type="match status" value="1"/>
</dbReference>
<dbReference type="PANTHER" id="PTHR21015:SF22">
    <property type="entry name" value="GLYCOSYLTRANSFERASE"/>
    <property type="match status" value="1"/>
</dbReference>
<dbReference type="Proteomes" id="UP000756346">
    <property type="component" value="Unassembled WGS sequence"/>
</dbReference>
<organism evidence="3 4">
    <name type="scientific">Microdochium trichocladiopsis</name>
    <dbReference type="NCBI Taxonomy" id="1682393"/>
    <lineage>
        <taxon>Eukaryota</taxon>
        <taxon>Fungi</taxon>
        <taxon>Dikarya</taxon>
        <taxon>Ascomycota</taxon>
        <taxon>Pezizomycotina</taxon>
        <taxon>Sordariomycetes</taxon>
        <taxon>Xylariomycetidae</taxon>
        <taxon>Xylariales</taxon>
        <taxon>Microdochiaceae</taxon>
        <taxon>Microdochium</taxon>
    </lineage>
</organism>
<proteinExistence type="predicted"/>
<name>A0A9P8Y8S9_9PEZI</name>
<feature type="domain" description="Erythromycin biosynthesis protein CIII-like C-terminal" evidence="2">
    <location>
        <begin position="426"/>
        <end position="516"/>
    </location>
</feature>
<dbReference type="Pfam" id="PF06722">
    <property type="entry name" value="EryCIII-like_C"/>
    <property type="match status" value="1"/>
</dbReference>
<sequence>MAANPITAYKHRSVEHQVMAASSQQQNDSGDACSMAESAGGSVLRSEGEPKRVKACAASQTRKADSPLAAKRPVVLITSHTLMGHLSPMLRIASKLVERGWVVAFLGPTAHKARIESSGAKFIPLQGAADLFDKEYYAKPPTPGYAGLHWSWRVCEDIRHQLIEPLPTAWDCFKVALSEVQQDGSESHHGLGNEVILLTEAFSWGVLPMFYGAALPEGVRAPLGSVCISVTVPAIRSADLPPMGYPFPYDPSPAGRALNQRLWAKSWTRRAEPLTTLLDEKLLEAGATRCCTEHERPLLSGANYLVHDAILQLGVPGLDYPRSDWPPHFRFIGLAQGGSLSNNKSLEEVDFPWWDEILANSSRPAGSALRKKVLVVAQGTVEINPHDLIIPTLQAYAGCEDKVLVVAILGWKDATLDDYLRHFPGNSLPGNARVADFLNYDTVLQHADVWIHNAGFGALCHGIANGVPMVCAGEGMDKVDNSRRVAWAGAGVDVGTQTPNADMVRAAVDRILSDEEGPRFKAKIANLQQQSKALGCIDAVESELLKLARDETGPRRGI</sequence>
<feature type="region of interest" description="Disordered" evidence="1">
    <location>
        <begin position="17"/>
        <end position="51"/>
    </location>
</feature>
<keyword evidence="4" id="KW-1185">Reference proteome</keyword>
<protein>
    <recommendedName>
        <fullName evidence="2">Erythromycin biosynthesis protein CIII-like C-terminal domain-containing protein</fullName>
    </recommendedName>
</protein>
<evidence type="ECO:0000256" key="1">
    <source>
        <dbReference type="SAM" id="MobiDB-lite"/>
    </source>
</evidence>
<feature type="compositionally biased region" description="Polar residues" evidence="1">
    <location>
        <begin position="20"/>
        <end position="29"/>
    </location>
</feature>
<dbReference type="OrthoDB" id="5835829at2759"/>
<dbReference type="Gene3D" id="3.40.50.2000">
    <property type="entry name" value="Glycogen Phosphorylase B"/>
    <property type="match status" value="2"/>
</dbReference>
<dbReference type="GeneID" id="70183134"/>
<accession>A0A9P8Y8S9</accession>
<comment type="caution">
    <text evidence="3">The sequence shown here is derived from an EMBL/GenBank/DDBJ whole genome shotgun (WGS) entry which is preliminary data.</text>
</comment>
<dbReference type="GO" id="GO:0016757">
    <property type="term" value="F:glycosyltransferase activity"/>
    <property type="evidence" value="ECO:0007669"/>
    <property type="project" value="TreeGrafter"/>
</dbReference>
<dbReference type="RefSeq" id="XP_046013910.1">
    <property type="nucleotide sequence ID" value="XM_046153588.1"/>
</dbReference>
<dbReference type="PANTHER" id="PTHR21015">
    <property type="entry name" value="UDP-N-ACETYLGLUCOSAMINE--N-ACETYLMURAMYL-(PENTAPEPTIDE) PYROPHOSPHORYL-UNDECAPRENOL N-ACETYLGLUCOSAMINE TRANSFERASE 1"/>
    <property type="match status" value="1"/>
</dbReference>
<dbReference type="AlphaFoldDB" id="A0A9P8Y8S9"/>